<keyword evidence="2" id="KW-1185">Reference proteome</keyword>
<accession>A0ABT7CS30</accession>
<comment type="caution">
    <text evidence="1">The sequence shown here is derived from an EMBL/GenBank/DDBJ whole genome shotgun (WGS) entry which is preliminary data.</text>
</comment>
<dbReference type="EMBL" id="JASJOT010000023">
    <property type="protein sequence ID" value="MDJ1496558.1"/>
    <property type="molecule type" value="Genomic_DNA"/>
</dbReference>
<sequence>MKAKEVLRKIALGQLTAEQILQLENNHVRIAIGVYLNDQVTVKEDPTKFFDKKVYSLDEWKAKCENLPKNVLAVTVHDTGIPVATSESEIDLT</sequence>
<dbReference type="RefSeq" id="WP_314001464.1">
    <property type="nucleotide sequence ID" value="NZ_JASJOT010000023.1"/>
</dbReference>
<evidence type="ECO:0000313" key="2">
    <source>
        <dbReference type="Proteomes" id="UP001228581"/>
    </source>
</evidence>
<proteinExistence type="predicted"/>
<organism evidence="1 2">
    <name type="scientific">Xanthocytophaga flava</name>
    <dbReference type="NCBI Taxonomy" id="3048013"/>
    <lineage>
        <taxon>Bacteria</taxon>
        <taxon>Pseudomonadati</taxon>
        <taxon>Bacteroidota</taxon>
        <taxon>Cytophagia</taxon>
        <taxon>Cytophagales</taxon>
        <taxon>Rhodocytophagaceae</taxon>
        <taxon>Xanthocytophaga</taxon>
    </lineage>
</organism>
<protein>
    <submittedName>
        <fullName evidence="1">Uncharacterized protein</fullName>
    </submittedName>
</protein>
<reference evidence="1 2" key="1">
    <citation type="submission" date="2023-05" db="EMBL/GenBank/DDBJ databases">
        <authorList>
            <person name="Zhang X."/>
        </authorList>
    </citation>
    <scope>NUCLEOTIDE SEQUENCE [LARGE SCALE GENOMIC DNA]</scope>
    <source>
        <strain evidence="1 2">DM2B3-1</strain>
    </source>
</reference>
<gene>
    <name evidence="1" type="ORF">QNI19_26735</name>
</gene>
<dbReference type="Proteomes" id="UP001228581">
    <property type="component" value="Unassembled WGS sequence"/>
</dbReference>
<name>A0ABT7CS30_9BACT</name>
<evidence type="ECO:0000313" key="1">
    <source>
        <dbReference type="EMBL" id="MDJ1496558.1"/>
    </source>
</evidence>